<gene>
    <name evidence="7" type="ORF">ACFPCV_01725</name>
</gene>
<dbReference type="EMBL" id="JBHSIS010000002">
    <property type="protein sequence ID" value="MFC4852205.1"/>
    <property type="molecule type" value="Genomic_DNA"/>
</dbReference>
<organism evidence="7 8">
    <name type="scientific">Actinophytocola glycyrrhizae</name>
    <dbReference type="NCBI Taxonomy" id="2044873"/>
    <lineage>
        <taxon>Bacteria</taxon>
        <taxon>Bacillati</taxon>
        <taxon>Actinomycetota</taxon>
        <taxon>Actinomycetes</taxon>
        <taxon>Pseudonocardiales</taxon>
        <taxon>Pseudonocardiaceae</taxon>
    </lineage>
</organism>
<evidence type="ECO:0000256" key="2">
    <source>
        <dbReference type="ARBA" id="ARBA00023125"/>
    </source>
</evidence>
<dbReference type="Proteomes" id="UP001595859">
    <property type="component" value="Unassembled WGS sequence"/>
</dbReference>
<evidence type="ECO:0000259" key="6">
    <source>
        <dbReference type="PROSITE" id="PS51078"/>
    </source>
</evidence>
<evidence type="ECO:0000256" key="3">
    <source>
        <dbReference type="ARBA" id="ARBA00023163"/>
    </source>
</evidence>
<dbReference type="SUPFAM" id="SSF55781">
    <property type="entry name" value="GAF domain-like"/>
    <property type="match status" value="1"/>
</dbReference>
<dbReference type="InterPro" id="IPR036388">
    <property type="entry name" value="WH-like_DNA-bd_sf"/>
</dbReference>
<protein>
    <submittedName>
        <fullName evidence="7">IclR family transcriptional regulator</fullName>
    </submittedName>
</protein>
<dbReference type="InterPro" id="IPR036390">
    <property type="entry name" value="WH_DNA-bd_sf"/>
</dbReference>
<feature type="domain" description="HTH iclR-type" evidence="5">
    <location>
        <begin position="23"/>
        <end position="86"/>
    </location>
</feature>
<dbReference type="InterPro" id="IPR050707">
    <property type="entry name" value="HTH_MetabolicPath_Reg"/>
</dbReference>
<reference evidence="8" key="1">
    <citation type="journal article" date="2019" name="Int. J. Syst. Evol. Microbiol.">
        <title>The Global Catalogue of Microorganisms (GCM) 10K type strain sequencing project: providing services to taxonomists for standard genome sequencing and annotation.</title>
        <authorList>
            <consortium name="The Broad Institute Genomics Platform"/>
            <consortium name="The Broad Institute Genome Sequencing Center for Infectious Disease"/>
            <person name="Wu L."/>
            <person name="Ma J."/>
        </authorList>
    </citation>
    <scope>NUCLEOTIDE SEQUENCE [LARGE SCALE GENOMIC DNA]</scope>
    <source>
        <strain evidence="8">ZS-22-S1</strain>
    </source>
</reference>
<keyword evidence="1" id="KW-0805">Transcription regulation</keyword>
<evidence type="ECO:0000256" key="1">
    <source>
        <dbReference type="ARBA" id="ARBA00023015"/>
    </source>
</evidence>
<evidence type="ECO:0000256" key="4">
    <source>
        <dbReference type="SAM" id="MobiDB-lite"/>
    </source>
</evidence>
<dbReference type="PANTHER" id="PTHR30136:SF24">
    <property type="entry name" value="HTH-TYPE TRANSCRIPTIONAL REPRESSOR ALLR"/>
    <property type="match status" value="1"/>
</dbReference>
<keyword evidence="3" id="KW-0804">Transcription</keyword>
<dbReference type="Gene3D" id="1.10.10.10">
    <property type="entry name" value="Winged helix-like DNA-binding domain superfamily/Winged helix DNA-binding domain"/>
    <property type="match status" value="1"/>
</dbReference>
<feature type="domain" description="IclR-ED" evidence="6">
    <location>
        <begin position="87"/>
        <end position="267"/>
    </location>
</feature>
<dbReference type="PROSITE" id="PS51077">
    <property type="entry name" value="HTH_ICLR"/>
    <property type="match status" value="1"/>
</dbReference>
<dbReference type="RefSeq" id="WP_378053706.1">
    <property type="nucleotide sequence ID" value="NZ_JBHSIS010000002.1"/>
</dbReference>
<dbReference type="InterPro" id="IPR029016">
    <property type="entry name" value="GAF-like_dom_sf"/>
</dbReference>
<dbReference type="Gene3D" id="3.30.450.40">
    <property type="match status" value="1"/>
</dbReference>
<dbReference type="PANTHER" id="PTHR30136">
    <property type="entry name" value="HELIX-TURN-HELIX TRANSCRIPTIONAL REGULATOR, ICLR FAMILY"/>
    <property type="match status" value="1"/>
</dbReference>
<evidence type="ECO:0000259" key="5">
    <source>
        <dbReference type="PROSITE" id="PS51077"/>
    </source>
</evidence>
<comment type="caution">
    <text evidence="7">The sequence shown here is derived from an EMBL/GenBank/DDBJ whole genome shotgun (WGS) entry which is preliminary data.</text>
</comment>
<keyword evidence="8" id="KW-1185">Reference proteome</keyword>
<feature type="region of interest" description="Disordered" evidence="4">
    <location>
        <begin position="1"/>
        <end position="23"/>
    </location>
</feature>
<keyword evidence="2" id="KW-0238">DNA-binding</keyword>
<proteinExistence type="predicted"/>
<dbReference type="PROSITE" id="PS51078">
    <property type="entry name" value="ICLR_ED"/>
    <property type="match status" value="1"/>
</dbReference>
<accession>A0ABV9RV14</accession>
<dbReference type="InterPro" id="IPR005471">
    <property type="entry name" value="Tscrpt_reg_IclR_N"/>
</dbReference>
<dbReference type="Pfam" id="PF01614">
    <property type="entry name" value="IclR_C"/>
    <property type="match status" value="1"/>
</dbReference>
<evidence type="ECO:0000313" key="8">
    <source>
        <dbReference type="Proteomes" id="UP001595859"/>
    </source>
</evidence>
<sequence length="272" mass="28848">MAAERVTRGPVSPSADSEDGETSSGITRALKVIFAVAESQEPDVGVSELARTLGYSKTVVHRVVRTLVASGFFLVDERTRRYRLGPGAVSVGLAALARMEVPSIAQPHMERLVAATSETATLSARYGDQRMYLAQVLSPQEIRMAVPLGQLFPLHVGGSSKAILASLAPDELTGYLDRALAGTVSVTSREELEDQLRRIRRRGYAVSLGERQVDAGSVAAPVFDATGRVYGALSICGPVARISEDKIAEYGSLVTEAAAAVSTGLGYRRTGV</sequence>
<evidence type="ECO:0000313" key="7">
    <source>
        <dbReference type="EMBL" id="MFC4852205.1"/>
    </source>
</evidence>
<dbReference type="SMART" id="SM00346">
    <property type="entry name" value="HTH_ICLR"/>
    <property type="match status" value="1"/>
</dbReference>
<dbReference type="InterPro" id="IPR014757">
    <property type="entry name" value="Tscrpt_reg_IclR_C"/>
</dbReference>
<dbReference type="Pfam" id="PF09339">
    <property type="entry name" value="HTH_IclR"/>
    <property type="match status" value="1"/>
</dbReference>
<dbReference type="SUPFAM" id="SSF46785">
    <property type="entry name" value="Winged helix' DNA-binding domain"/>
    <property type="match status" value="1"/>
</dbReference>
<name>A0ABV9RV14_9PSEU</name>